<keyword evidence="1" id="KW-0812">Transmembrane</keyword>
<dbReference type="Proteomes" id="UP001381693">
    <property type="component" value="Unassembled WGS sequence"/>
</dbReference>
<keyword evidence="1" id="KW-0472">Membrane</keyword>
<keyword evidence="3" id="KW-1185">Reference proteome</keyword>
<gene>
    <name evidence="2" type="ORF">SK128_016775</name>
</gene>
<name>A0AAN9A1E9_HALRR</name>
<evidence type="ECO:0000313" key="3">
    <source>
        <dbReference type="Proteomes" id="UP001381693"/>
    </source>
</evidence>
<keyword evidence="1" id="KW-1133">Transmembrane helix</keyword>
<comment type="caution">
    <text evidence="2">The sequence shown here is derived from an EMBL/GenBank/DDBJ whole genome shotgun (WGS) entry which is preliminary data.</text>
</comment>
<reference evidence="2 3" key="1">
    <citation type="submission" date="2023-11" db="EMBL/GenBank/DDBJ databases">
        <title>Halocaridina rubra genome assembly.</title>
        <authorList>
            <person name="Smith C."/>
        </authorList>
    </citation>
    <scope>NUCLEOTIDE SEQUENCE [LARGE SCALE GENOMIC DNA]</scope>
    <source>
        <strain evidence="2">EP-1</strain>
        <tissue evidence="2">Whole</tissue>
    </source>
</reference>
<protein>
    <submittedName>
        <fullName evidence="2">Uncharacterized protein</fullName>
    </submittedName>
</protein>
<evidence type="ECO:0000256" key="1">
    <source>
        <dbReference type="SAM" id="Phobius"/>
    </source>
</evidence>
<feature type="transmembrane region" description="Helical" evidence="1">
    <location>
        <begin position="15"/>
        <end position="35"/>
    </location>
</feature>
<accession>A0AAN9A1E9</accession>
<dbReference type="AlphaFoldDB" id="A0AAN9A1E9"/>
<sequence>MDVNRSLTINVTTKVAVAAALGAGVLMGAGTAYLFTRIHEHTHLTQQISSLHATILEVKRDLATLET</sequence>
<dbReference type="EMBL" id="JAXCGZ010009540">
    <property type="protein sequence ID" value="KAK7076821.1"/>
    <property type="molecule type" value="Genomic_DNA"/>
</dbReference>
<proteinExistence type="predicted"/>
<evidence type="ECO:0000313" key="2">
    <source>
        <dbReference type="EMBL" id="KAK7076821.1"/>
    </source>
</evidence>
<feature type="non-terminal residue" evidence="2">
    <location>
        <position position="67"/>
    </location>
</feature>
<organism evidence="2 3">
    <name type="scientific">Halocaridina rubra</name>
    <name type="common">Hawaiian red shrimp</name>
    <dbReference type="NCBI Taxonomy" id="373956"/>
    <lineage>
        <taxon>Eukaryota</taxon>
        <taxon>Metazoa</taxon>
        <taxon>Ecdysozoa</taxon>
        <taxon>Arthropoda</taxon>
        <taxon>Crustacea</taxon>
        <taxon>Multicrustacea</taxon>
        <taxon>Malacostraca</taxon>
        <taxon>Eumalacostraca</taxon>
        <taxon>Eucarida</taxon>
        <taxon>Decapoda</taxon>
        <taxon>Pleocyemata</taxon>
        <taxon>Caridea</taxon>
        <taxon>Atyoidea</taxon>
        <taxon>Atyidae</taxon>
        <taxon>Halocaridina</taxon>
    </lineage>
</organism>